<name>A0A0K1P5N7_9MOLU</name>
<dbReference type="InterPro" id="IPR002818">
    <property type="entry name" value="DJ-1/PfpI"/>
</dbReference>
<dbReference type="PANTHER" id="PTHR48094">
    <property type="entry name" value="PROTEIN/NUCLEIC ACID DEGLYCASE DJ-1-RELATED"/>
    <property type="match status" value="1"/>
</dbReference>
<dbReference type="KEGG" id="stur:STURON_00319"/>
<evidence type="ECO:0000313" key="3">
    <source>
        <dbReference type="Proteomes" id="UP000067243"/>
    </source>
</evidence>
<dbReference type="STRING" id="216946.STURO_v1c03200"/>
<dbReference type="Pfam" id="PF01965">
    <property type="entry name" value="DJ-1_PfpI"/>
    <property type="match status" value="1"/>
</dbReference>
<evidence type="ECO:0000313" key="2">
    <source>
        <dbReference type="EMBL" id="AKU79565.1"/>
    </source>
</evidence>
<dbReference type="InterPro" id="IPR006287">
    <property type="entry name" value="DJ-1"/>
</dbReference>
<organism evidence="2 3">
    <name type="scientific">Spiroplasma turonicum</name>
    <dbReference type="NCBI Taxonomy" id="216946"/>
    <lineage>
        <taxon>Bacteria</taxon>
        <taxon>Bacillati</taxon>
        <taxon>Mycoplasmatota</taxon>
        <taxon>Mollicutes</taxon>
        <taxon>Entomoplasmatales</taxon>
        <taxon>Spiroplasmataceae</taxon>
        <taxon>Spiroplasma</taxon>
    </lineage>
</organism>
<proteinExistence type="predicted"/>
<dbReference type="RefSeq" id="WP_075048164.1">
    <property type="nucleotide sequence ID" value="NZ_CP012328.1"/>
</dbReference>
<dbReference type="CDD" id="cd03135">
    <property type="entry name" value="GATase1_DJ-1"/>
    <property type="match status" value="1"/>
</dbReference>
<gene>
    <name evidence="2" type="ORF">STURON_00319</name>
</gene>
<dbReference type="InterPro" id="IPR029062">
    <property type="entry name" value="Class_I_gatase-like"/>
</dbReference>
<dbReference type="GO" id="GO:0005737">
    <property type="term" value="C:cytoplasm"/>
    <property type="evidence" value="ECO:0007669"/>
    <property type="project" value="TreeGrafter"/>
</dbReference>
<dbReference type="SUPFAM" id="SSF52317">
    <property type="entry name" value="Class I glutamine amidotransferase-like"/>
    <property type="match status" value="1"/>
</dbReference>
<dbReference type="EMBL" id="CP012328">
    <property type="protein sequence ID" value="AKU79565.1"/>
    <property type="molecule type" value="Genomic_DNA"/>
</dbReference>
<dbReference type="NCBIfam" id="TIGR01383">
    <property type="entry name" value="not_thiJ"/>
    <property type="match status" value="1"/>
</dbReference>
<evidence type="ECO:0000259" key="1">
    <source>
        <dbReference type="Pfam" id="PF01965"/>
    </source>
</evidence>
<dbReference type="Gene3D" id="3.40.50.880">
    <property type="match status" value="1"/>
</dbReference>
<dbReference type="InterPro" id="IPR050325">
    <property type="entry name" value="Prot/Nucl_acid_deglycase"/>
</dbReference>
<protein>
    <submittedName>
        <fullName evidence="2">DJ-1 family protein</fullName>
    </submittedName>
</protein>
<sequence>MANIAIFLATGFEDTEMVATNDVLNRSKKMFPGSFEKIDLVSINDDLKVEGAHGLNVIANKLIKDLNFNDYDCLVLPGGGLGVENLKKCELLLNKIKEFNDSEKAIAAICAAPQILGTLGILDGVEVTHYPGCVEGLEKAIRKPHVAAITDKNIITGSSIGAALQFGLQIVDYFTSTEEMLEIYKSLVFNN</sequence>
<dbReference type="Proteomes" id="UP000067243">
    <property type="component" value="Chromosome"/>
</dbReference>
<accession>A0A0K1P5N7</accession>
<keyword evidence="3" id="KW-1185">Reference proteome</keyword>
<dbReference type="AlphaFoldDB" id="A0A0K1P5N7"/>
<feature type="domain" description="DJ-1/PfpI" evidence="1">
    <location>
        <begin position="3"/>
        <end position="172"/>
    </location>
</feature>
<reference evidence="2 3" key="1">
    <citation type="journal article" date="2015" name="Genome Announc.">
        <title>Complete Genome Sequence of Spiroplasma turonicum Strain Tab4cT, a Parasite of a Horse Fly, Haematopota sp. (Diptera: Tabanidae).</title>
        <authorList>
            <person name="Davis R.E."/>
            <person name="Shao J."/>
            <person name="Zhao Y."/>
            <person name="Gasparich G.E."/>
            <person name="Gaynor B.J."/>
            <person name="Donofrio N."/>
        </authorList>
    </citation>
    <scope>NUCLEOTIDE SEQUENCE [LARGE SCALE GENOMIC DNA]</scope>
    <source>
        <strain evidence="2 3">Tab4c</strain>
    </source>
</reference>
<dbReference type="OrthoDB" id="9800516at2"/>
<dbReference type="PANTHER" id="PTHR48094:SF12">
    <property type="entry name" value="PARKINSON DISEASE PROTEIN 7 HOMOLOG"/>
    <property type="match status" value="1"/>
</dbReference>
<dbReference type="PATRIC" id="fig|216946.3.peg.320"/>